<keyword evidence="2" id="KW-1133">Transmembrane helix</keyword>
<dbReference type="RefSeq" id="XP_045096895.1">
    <property type="nucleotide sequence ID" value="XM_045235350.1"/>
</dbReference>
<feature type="transmembrane region" description="Helical" evidence="2">
    <location>
        <begin position="556"/>
        <end position="573"/>
    </location>
</feature>
<proteinExistence type="predicted"/>
<dbReference type="EMBL" id="HE601481">
    <property type="protein sequence ID" value="CAP37014.2"/>
    <property type="molecule type" value="Genomic_DNA"/>
</dbReference>
<feature type="transmembrane region" description="Helical" evidence="2">
    <location>
        <begin position="602"/>
        <end position="625"/>
    </location>
</feature>
<dbReference type="HOGENOM" id="CLU_357620_0_0_1"/>
<dbReference type="InParanoid" id="A8XWJ5"/>
<dbReference type="Pfam" id="PF23673">
    <property type="entry name" value="DUF7154"/>
    <property type="match status" value="1"/>
</dbReference>
<evidence type="ECO:0000256" key="2">
    <source>
        <dbReference type="SAM" id="Phobius"/>
    </source>
</evidence>
<accession>A8XWJ5</accession>
<feature type="region of interest" description="Disordered" evidence="1">
    <location>
        <begin position="671"/>
        <end position="784"/>
    </location>
</feature>
<feature type="compositionally biased region" description="Polar residues" evidence="1">
    <location>
        <begin position="713"/>
        <end position="724"/>
    </location>
</feature>
<organism evidence="4 5">
    <name type="scientific">Caenorhabditis briggsae</name>
    <dbReference type="NCBI Taxonomy" id="6238"/>
    <lineage>
        <taxon>Eukaryota</taxon>
        <taxon>Metazoa</taxon>
        <taxon>Ecdysozoa</taxon>
        <taxon>Nematoda</taxon>
        <taxon>Chromadorea</taxon>
        <taxon>Rhabditida</taxon>
        <taxon>Rhabditina</taxon>
        <taxon>Rhabditomorpha</taxon>
        <taxon>Rhabditoidea</taxon>
        <taxon>Rhabditidae</taxon>
        <taxon>Peloderinae</taxon>
        <taxon>Caenorhabditis</taxon>
    </lineage>
</organism>
<feature type="compositionally biased region" description="Basic residues" evidence="1">
    <location>
        <begin position="694"/>
        <end position="708"/>
    </location>
</feature>
<dbReference type="PANTHER" id="PTHR23062">
    <property type="entry name" value="HYPOTHETICAL PROTEIN C.ELEGANS"/>
    <property type="match status" value="1"/>
</dbReference>
<evidence type="ECO:0000259" key="3">
    <source>
        <dbReference type="Pfam" id="PF23673"/>
    </source>
</evidence>
<dbReference type="AlphaFoldDB" id="A8XWJ5"/>
<evidence type="ECO:0000313" key="5">
    <source>
        <dbReference type="Proteomes" id="UP000008549"/>
    </source>
</evidence>
<dbReference type="KEGG" id="cbr:CBG_19829"/>
<dbReference type="CTD" id="8575803"/>
<protein>
    <submittedName>
        <fullName evidence="4">Protein CBG19829</fullName>
    </submittedName>
</protein>
<dbReference type="Proteomes" id="UP000008549">
    <property type="component" value="Unassembled WGS sequence"/>
</dbReference>
<evidence type="ECO:0000313" key="6">
    <source>
        <dbReference type="WormBase" id="CBG19829"/>
    </source>
</evidence>
<dbReference type="GeneID" id="8575803"/>
<keyword evidence="2" id="KW-0472">Membrane</keyword>
<dbReference type="WormBase" id="CBG19829">
    <property type="protein sequence ID" value="CBP11403"/>
    <property type="gene ID" value="WBGene00038985"/>
</dbReference>
<keyword evidence="5" id="KW-1185">Reference proteome</keyword>
<evidence type="ECO:0000256" key="1">
    <source>
        <dbReference type="SAM" id="MobiDB-lite"/>
    </source>
</evidence>
<sequence length="784" mass="87912">MLPNHYHVVQSVALPIFGPQVPLLSTELLFPFESSFNSSCTPATPSTYLFAYSNDLDPEIVLDSLDTVSSKLDFFQTKYVTFANVRFDKRGGEEISYHSDINNFTDSVKNQLPNSTIGFLNQTTGSDILNVIQKFLENDRCGSTILVLLGRNPDDRNDVSRIIDQLQKQRVFVRTVVFESPLGGQNSSVMYNFSSETNGICVFSYQNEFDDAVDFCTNGIQNEYLLYAYNPFVSGQGSLQLPPLHTPSYFYQKIPVAVEITVQDHGVPYDFRALNLTVTATNGEVLTIIVDRARFVQFNGYFDEILGLGRDQDFELALDYNYSSTNMEALEIRMSVNQIPDNNCKINLFITVFLLFSHSEVFSAKPGKVTSQSKLTTELLTTTTFVPTTEVLQVRRYQQLDFVDGLKSCKNISSNHACKNLCEIFEKAHQKSSSVPNNTSYWIAGSIMAILTLTSIVLCFKTCELKQDHSEEMDLSGLNRKEQLKQILLAQPDPDADPSKFKKQGGVVIATDFDHAFKKKCRDKKDVELGEVEYDEADNEQYDFGEEIWNKKLSDAFRLFFIVSITLATEYLYTEDSEKKKIKKKVEKKDSSDQISIDRTLFIVWIVATAALSILFIIVFIICFCDRKRYKEKIGHLETSISTMESNPIIIHTAASSGMVVMKNEKPGTAAAIVSKPKPESKIESVDEEEQIKKKTTRKSKKKAKKTRKTESVETTQEGEQSAMKSVVMATGKEKTRTAKTATGGTGTKEEPSDGDNYPIPQLSTGTDGSCGTAELQLASRKAF</sequence>
<name>A8XWJ5_CAEBR</name>
<gene>
    <name evidence="4 6" type="ORF">CBG19829</name>
    <name evidence="4" type="ORF">CBG_19829</name>
</gene>
<dbReference type="PANTHER" id="PTHR23062:SF3">
    <property type="entry name" value="ANF_RECEPTOR DOMAIN-CONTAINING PROTEIN-RELATED"/>
    <property type="match status" value="1"/>
</dbReference>
<evidence type="ECO:0000313" key="4">
    <source>
        <dbReference type="EMBL" id="CAP37014.2"/>
    </source>
</evidence>
<dbReference type="eggNOG" id="KOG4297">
    <property type="taxonomic scope" value="Eukaryota"/>
</dbReference>
<reference evidence="4 5" key="1">
    <citation type="journal article" date="2003" name="PLoS Biol.">
        <title>The genome sequence of Caenorhabditis briggsae: a platform for comparative genomics.</title>
        <authorList>
            <person name="Stein L.D."/>
            <person name="Bao Z."/>
            <person name="Blasiar D."/>
            <person name="Blumenthal T."/>
            <person name="Brent M.R."/>
            <person name="Chen N."/>
            <person name="Chinwalla A."/>
            <person name="Clarke L."/>
            <person name="Clee C."/>
            <person name="Coghlan A."/>
            <person name="Coulson A."/>
            <person name="D'Eustachio P."/>
            <person name="Fitch D.H."/>
            <person name="Fulton L.A."/>
            <person name="Fulton R.E."/>
            <person name="Griffiths-Jones S."/>
            <person name="Harris T.W."/>
            <person name="Hillier L.W."/>
            <person name="Kamath R."/>
            <person name="Kuwabara P.E."/>
            <person name="Mardis E.R."/>
            <person name="Marra M.A."/>
            <person name="Miner T.L."/>
            <person name="Minx P."/>
            <person name="Mullikin J.C."/>
            <person name="Plumb R.W."/>
            <person name="Rogers J."/>
            <person name="Schein J.E."/>
            <person name="Sohrmann M."/>
            <person name="Spieth J."/>
            <person name="Stajich J.E."/>
            <person name="Wei C."/>
            <person name="Willey D."/>
            <person name="Wilson R.K."/>
            <person name="Durbin R."/>
            <person name="Waterston R.H."/>
        </authorList>
    </citation>
    <scope>NUCLEOTIDE SEQUENCE [LARGE SCALE GENOMIC DNA]</scope>
    <source>
        <strain evidence="4 5">AF16</strain>
    </source>
</reference>
<feature type="transmembrane region" description="Helical" evidence="2">
    <location>
        <begin position="441"/>
        <end position="460"/>
    </location>
</feature>
<feature type="domain" description="DUF7154" evidence="3">
    <location>
        <begin position="230"/>
        <end position="335"/>
    </location>
</feature>
<dbReference type="InterPro" id="IPR055578">
    <property type="entry name" value="DUF7154"/>
</dbReference>
<keyword evidence="2" id="KW-0812">Transmembrane</keyword>
<reference evidence="4 5" key="2">
    <citation type="journal article" date="2011" name="PLoS Genet.">
        <title>Caenorhabditis briggsae recombinant inbred line genotypes reveal inter-strain incompatibility and the evolution of recombination.</title>
        <authorList>
            <person name="Ross J.A."/>
            <person name="Koboldt D.C."/>
            <person name="Staisch J.E."/>
            <person name="Chamberlin H.M."/>
            <person name="Gupta B.P."/>
            <person name="Miller R.D."/>
            <person name="Baird S.E."/>
            <person name="Haag E.S."/>
        </authorList>
    </citation>
    <scope>NUCLEOTIDE SEQUENCE [LARGE SCALE GENOMIC DNA]</scope>
    <source>
        <strain evidence="4 5">AF16</strain>
    </source>
</reference>